<evidence type="ECO:0000256" key="1">
    <source>
        <dbReference type="SAM" id="MobiDB-lite"/>
    </source>
</evidence>
<organism evidence="2 3">
    <name type="scientific">Qipengyuania spongiae</name>
    <dbReference type="NCBI Taxonomy" id="2909673"/>
    <lineage>
        <taxon>Bacteria</taxon>
        <taxon>Pseudomonadati</taxon>
        <taxon>Pseudomonadota</taxon>
        <taxon>Alphaproteobacteria</taxon>
        <taxon>Sphingomonadales</taxon>
        <taxon>Erythrobacteraceae</taxon>
        <taxon>Qipengyuania</taxon>
    </lineage>
</organism>
<feature type="region of interest" description="Disordered" evidence="1">
    <location>
        <begin position="80"/>
        <end position="147"/>
    </location>
</feature>
<feature type="region of interest" description="Disordered" evidence="1">
    <location>
        <begin position="181"/>
        <end position="212"/>
    </location>
</feature>
<keyword evidence="3" id="KW-1185">Reference proteome</keyword>
<gene>
    <name evidence="2" type="ORF">L1F33_06445</name>
</gene>
<protein>
    <submittedName>
        <fullName evidence="2">Uncharacterized protein</fullName>
    </submittedName>
</protein>
<reference evidence="2" key="1">
    <citation type="submission" date="2022-02" db="EMBL/GenBank/DDBJ databases">
        <title>Qipengyuania spongiae sp. nov., isolated from marine sponge.</title>
        <authorList>
            <person name="Li Z."/>
            <person name="Zhang M."/>
        </authorList>
    </citation>
    <scope>NUCLEOTIDE SEQUENCE</scope>
    <source>
        <strain evidence="2">PHS-Z21</strain>
    </source>
</reference>
<proteinExistence type="predicted"/>
<dbReference type="RefSeq" id="WP_265560992.1">
    <property type="nucleotide sequence ID" value="NZ_CP092471.1"/>
</dbReference>
<accession>A0ABY5T195</accession>
<evidence type="ECO:0000313" key="2">
    <source>
        <dbReference type="EMBL" id="UVI40572.1"/>
    </source>
</evidence>
<dbReference type="Proteomes" id="UP001065265">
    <property type="component" value="Chromosome"/>
</dbReference>
<evidence type="ECO:0000313" key="3">
    <source>
        <dbReference type="Proteomes" id="UP001065265"/>
    </source>
</evidence>
<name>A0ABY5T195_9SPHN</name>
<sequence length="357" mass="35841">MRRTSLGTLACLTLGGMLGGAVPLDAERPASGEALPVKGTGALVPVALHDHVAFVGENLPEIGAAAGMASALLSLPASGTGIPREPAAPERPDAGPTPAGLADSSSLDVGAVATSGDKGGGGRTAGLSGTSHGQDAAQTAEPLSAPPRSEYQVLMGGRDTNPFGTATPALLREIGERIGRDDFGEENTARTDLSAPEVSAPHTRPGAAASEPVRPAIAAVPKSSDQLGVAAIAQAAASPALPGNSGSPAYIEQIGSRPASAYMAQIDPSVQQGRLAVRYGDRALATVAFQVVPGAGMSVHGGQLLDLFRDGIDAPTFARLRNSAASDSFVPLDRLAAEGIPVRYDPVYDEIVIGDAG</sequence>
<dbReference type="EMBL" id="CP092471">
    <property type="protein sequence ID" value="UVI40572.1"/>
    <property type="molecule type" value="Genomic_DNA"/>
</dbReference>